<evidence type="ECO:0000256" key="2">
    <source>
        <dbReference type="ARBA" id="ARBA00009435"/>
    </source>
</evidence>
<dbReference type="InterPro" id="IPR019775">
    <property type="entry name" value="WD40_repeat_CS"/>
</dbReference>
<keyword evidence="12" id="KW-1185">Reference proteome</keyword>
<keyword evidence="5" id="KW-0805">Transcription regulation</keyword>
<comment type="subcellular location">
    <subcellularLocation>
        <location evidence="1">Nucleus</location>
    </subcellularLocation>
</comment>
<dbReference type="PROSITE" id="PS50294">
    <property type="entry name" value="WD_REPEATS_REGION"/>
    <property type="match status" value="3"/>
</dbReference>
<comment type="similarity">
    <text evidence="2">Belongs to the WD repeat TAF5 family.</text>
</comment>
<organism evidence="11 12">
    <name type="scientific">Caenorhabditis auriculariae</name>
    <dbReference type="NCBI Taxonomy" id="2777116"/>
    <lineage>
        <taxon>Eukaryota</taxon>
        <taxon>Metazoa</taxon>
        <taxon>Ecdysozoa</taxon>
        <taxon>Nematoda</taxon>
        <taxon>Chromadorea</taxon>
        <taxon>Rhabditida</taxon>
        <taxon>Rhabditina</taxon>
        <taxon>Rhabditomorpha</taxon>
        <taxon>Rhabditoidea</taxon>
        <taxon>Rhabditidae</taxon>
        <taxon>Peloderinae</taxon>
        <taxon>Caenorhabditis</taxon>
    </lineage>
</organism>
<dbReference type="Gene3D" id="1.25.40.500">
    <property type="entry name" value="TFIID subunit TAF5, NTD2 domain"/>
    <property type="match status" value="1"/>
</dbReference>
<reference evidence="11" key="1">
    <citation type="submission" date="2020-10" db="EMBL/GenBank/DDBJ databases">
        <authorList>
            <person name="Kikuchi T."/>
        </authorList>
    </citation>
    <scope>NUCLEOTIDE SEQUENCE</scope>
    <source>
        <strain evidence="11">NKZ352</strain>
    </source>
</reference>
<evidence type="ECO:0000256" key="3">
    <source>
        <dbReference type="ARBA" id="ARBA00022574"/>
    </source>
</evidence>
<dbReference type="SUPFAM" id="SSF50978">
    <property type="entry name" value="WD40 repeat-like"/>
    <property type="match status" value="1"/>
</dbReference>
<keyword evidence="4" id="KW-0677">Repeat</keyword>
<dbReference type="CDD" id="cd00200">
    <property type="entry name" value="WD40"/>
    <property type="match status" value="1"/>
</dbReference>
<dbReference type="SUPFAM" id="SSF160897">
    <property type="entry name" value="Taf5 N-terminal domain-like"/>
    <property type="match status" value="1"/>
</dbReference>
<dbReference type="Proteomes" id="UP000835052">
    <property type="component" value="Unassembled WGS sequence"/>
</dbReference>
<feature type="repeat" description="WD" evidence="8">
    <location>
        <begin position="494"/>
        <end position="535"/>
    </location>
</feature>
<comment type="caution">
    <text evidence="11">The sequence shown here is derived from an EMBL/GenBank/DDBJ whole genome shotgun (WGS) entry which is preliminary data.</text>
</comment>
<name>A0A8S1H6J7_9PELO</name>
<dbReference type="GO" id="GO:0005669">
    <property type="term" value="C:transcription factor TFIID complex"/>
    <property type="evidence" value="ECO:0007669"/>
    <property type="project" value="TreeGrafter"/>
</dbReference>
<dbReference type="InterPro" id="IPR020472">
    <property type="entry name" value="WD40_PAC1"/>
</dbReference>
<gene>
    <name evidence="11" type="ORF">CAUJ_LOCUS6810</name>
</gene>
<evidence type="ECO:0000256" key="5">
    <source>
        <dbReference type="ARBA" id="ARBA00023015"/>
    </source>
</evidence>
<feature type="repeat" description="WD" evidence="8">
    <location>
        <begin position="411"/>
        <end position="452"/>
    </location>
</feature>
<keyword evidence="6" id="KW-0804">Transcription</keyword>
<dbReference type="Gene3D" id="2.130.10.10">
    <property type="entry name" value="YVTN repeat-like/Quinoprotein amine dehydrogenase"/>
    <property type="match status" value="2"/>
</dbReference>
<evidence type="ECO:0000259" key="10">
    <source>
        <dbReference type="Pfam" id="PF04494"/>
    </source>
</evidence>
<evidence type="ECO:0000313" key="12">
    <source>
        <dbReference type="Proteomes" id="UP000835052"/>
    </source>
</evidence>
<keyword evidence="3 8" id="KW-0853">WD repeat</keyword>
<dbReference type="PROSITE" id="PS50082">
    <property type="entry name" value="WD_REPEATS_2"/>
    <property type="match status" value="3"/>
</dbReference>
<keyword evidence="7" id="KW-0539">Nucleus</keyword>
<dbReference type="AlphaFoldDB" id="A0A8S1H6J7"/>
<dbReference type="Pfam" id="PF00400">
    <property type="entry name" value="WD40"/>
    <property type="match status" value="4"/>
</dbReference>
<dbReference type="PRINTS" id="PR00320">
    <property type="entry name" value="GPROTEINBRPT"/>
</dbReference>
<dbReference type="Pfam" id="PF04494">
    <property type="entry name" value="TFIID_NTD2"/>
    <property type="match status" value="1"/>
</dbReference>
<feature type="repeat" description="WD" evidence="8">
    <location>
        <begin position="536"/>
        <end position="569"/>
    </location>
</feature>
<dbReference type="PROSITE" id="PS00678">
    <property type="entry name" value="WD_REPEATS_1"/>
    <property type="match status" value="1"/>
</dbReference>
<feature type="domain" description="TFIID subunit TAF5 NTD2" evidence="10">
    <location>
        <begin position="101"/>
        <end position="219"/>
    </location>
</feature>
<dbReference type="PANTHER" id="PTHR19879:SF1">
    <property type="entry name" value="CANNONBALL-RELATED"/>
    <property type="match status" value="1"/>
</dbReference>
<protein>
    <recommendedName>
        <fullName evidence="10">TFIID subunit TAF5 NTD2 domain-containing protein</fullName>
    </recommendedName>
</protein>
<dbReference type="InterPro" id="IPR015943">
    <property type="entry name" value="WD40/YVTN_repeat-like_dom_sf"/>
</dbReference>
<evidence type="ECO:0000256" key="7">
    <source>
        <dbReference type="ARBA" id="ARBA00023242"/>
    </source>
</evidence>
<evidence type="ECO:0000313" key="11">
    <source>
        <dbReference type="EMBL" id="CAD6190891.1"/>
    </source>
</evidence>
<evidence type="ECO:0000256" key="1">
    <source>
        <dbReference type="ARBA" id="ARBA00004123"/>
    </source>
</evidence>
<dbReference type="InterPro" id="IPR007582">
    <property type="entry name" value="TFIID_NTD2"/>
</dbReference>
<evidence type="ECO:0000256" key="6">
    <source>
        <dbReference type="ARBA" id="ARBA00023163"/>
    </source>
</evidence>
<dbReference type="GO" id="GO:0016251">
    <property type="term" value="F:RNA polymerase II general transcription initiation factor activity"/>
    <property type="evidence" value="ECO:0007669"/>
    <property type="project" value="TreeGrafter"/>
</dbReference>
<dbReference type="InterPro" id="IPR037264">
    <property type="entry name" value="TFIID_NTD2_sf"/>
</dbReference>
<dbReference type="OrthoDB" id="10266330at2759"/>
<dbReference type="SMART" id="SM00320">
    <property type="entry name" value="WD40"/>
    <property type="match status" value="6"/>
</dbReference>
<dbReference type="InterPro" id="IPR001680">
    <property type="entry name" value="WD40_rpt"/>
</dbReference>
<sequence>MADQSSINTTGAGMHATTSMNDMEMTSPNQRAPSVNPTMHFGSHTMEDLNAKQVTPEVLQQMLSFLRKNGFAEAEESLTREAMSILKSDASASTGLSSEDAITLEFDILIRHVESCCDVIQAEFSQLLFPVFAHCFIFLVEMKSPSLSTFFGRYKSYLPECYSEFVYYLSMAVDPVSLNNNFYAQTLKKNPFVVRMSKSCIKQLELQMNRLNVIKNIIRNNIIIEETDIAAKIRSSVETQMGGLLGQVPYKDRRHKMLYGVIKDELMQQIERRKMKGKEYRDNNKKMQQVAPQLERIPLPPISEYIREDKRAHLKEVPKMTVVSPESPVSICMYTTMNSPIGVSSCVFSDDSTLLAMGLADSSILVNSMDPDNQLKRLKDIDELEKIDLETAENVLEQMYEPESAMSSIRFSGHGSTVVSVDFSPDRRLLLSSSADKTVRLWSMDVQRNVVIYRTPSAVWDAKFCNRGYYFCTGSQDKTAAVWCTDRLQPVRLFTDSYSDVGCVDFHPNCNYIAGGSDDRYVRVWDISNGTCVRTFSGHKGSIRSVKFSPDGRYIVSGDSSGYICVWDLAYQRLCGVEETDQPGTIVSIAFTRDGGSFAVSHGNPCISLYSLDHLISIMGATANSEVTFDPRVNLDGFNFGTYRTKQSPVIGLHFSRRNLLMSVGCFSPN</sequence>
<evidence type="ECO:0000256" key="4">
    <source>
        <dbReference type="ARBA" id="ARBA00022737"/>
    </source>
</evidence>
<dbReference type="EMBL" id="CAJGYM010000018">
    <property type="protein sequence ID" value="CAD6190891.1"/>
    <property type="molecule type" value="Genomic_DNA"/>
</dbReference>
<proteinExistence type="inferred from homology"/>
<dbReference type="InterPro" id="IPR036322">
    <property type="entry name" value="WD40_repeat_dom_sf"/>
</dbReference>
<evidence type="ECO:0000256" key="8">
    <source>
        <dbReference type="PROSITE-ProRule" id="PRU00221"/>
    </source>
</evidence>
<feature type="region of interest" description="Disordered" evidence="9">
    <location>
        <begin position="1"/>
        <end position="35"/>
    </location>
</feature>
<dbReference type="PANTHER" id="PTHR19879">
    <property type="entry name" value="TRANSCRIPTION INITIATION FACTOR TFIID"/>
    <property type="match status" value="1"/>
</dbReference>
<evidence type="ECO:0000256" key="9">
    <source>
        <dbReference type="SAM" id="MobiDB-lite"/>
    </source>
</evidence>
<accession>A0A8S1H6J7</accession>
<dbReference type="GO" id="GO:0006367">
    <property type="term" value="P:transcription initiation at RNA polymerase II promoter"/>
    <property type="evidence" value="ECO:0007669"/>
    <property type="project" value="TreeGrafter"/>
</dbReference>